<name>A0A9P0QPJ5_9ASCO</name>
<dbReference type="PANTHER" id="PTHR30613:SF1">
    <property type="entry name" value="DUF1479 DOMAIN PROTEIN (AFU_ORTHOLOGUE AFUA_5G09280)"/>
    <property type="match status" value="1"/>
</dbReference>
<proteinExistence type="predicted"/>
<dbReference type="InterPro" id="IPR010856">
    <property type="entry name" value="Gig2-like"/>
</dbReference>
<gene>
    <name evidence="1" type="ORF">CLIB1423_07S01948</name>
</gene>
<evidence type="ECO:0000313" key="2">
    <source>
        <dbReference type="Proteomes" id="UP000837801"/>
    </source>
</evidence>
<accession>A0A9P0QPJ5</accession>
<protein>
    <recommendedName>
        <fullName evidence="3">DUF1479 domain protein</fullName>
    </recommendedName>
</protein>
<evidence type="ECO:0008006" key="3">
    <source>
        <dbReference type="Google" id="ProtNLM"/>
    </source>
</evidence>
<sequence>MGFPGLPEYLEPRFLQLKRDLVKEGNIEVVTESWKRLLVALEQETKSIQEEGSSRVPVFDWAEIVANDYQLTEEQSKIFKQRGTVLVKGVVDASQADRWFEELVDFIKENPETAGAYKGTAAMFNLFWTKPQAEARSHPEVERLVKVFGNQFYVEDKENSYIDLDTQVVYGDRIRIRQSGQEALLPLHLDSSSVERWEDLKFRSSYKEIFEGRWEEWDPWKLDDKQFAQEDLYKFDTTRSSKSICTSFRTLQGWLSLSDNEVGGTLRVLPSLKLAISYVLLRPFFWRDPESGNIEDYEIDLETTRFPGTKPGTGQIILDVEDFPHLNPSQNVVKIPEVNKGDFIFWHTDLPHDVDPEHHGSSHSSVFYYAIAPLSPGNIETLLDTKDSWTRNVSPFDYRHTQAPGTKENQGADIKNVQSDESKRSLGLLPFEIKDDLTLPQKKIRLVANEALKNGHFDLPKFLKEINSTE</sequence>
<comment type="caution">
    <text evidence="1">The sequence shown here is derived from an EMBL/GenBank/DDBJ whole genome shotgun (WGS) entry which is preliminary data.</text>
</comment>
<dbReference type="InterPro" id="IPR027443">
    <property type="entry name" value="IPNS-like_sf"/>
</dbReference>
<dbReference type="SUPFAM" id="SSF51197">
    <property type="entry name" value="Clavaminate synthase-like"/>
    <property type="match status" value="1"/>
</dbReference>
<organism evidence="1 2">
    <name type="scientific">[Candida] railenensis</name>
    <dbReference type="NCBI Taxonomy" id="45579"/>
    <lineage>
        <taxon>Eukaryota</taxon>
        <taxon>Fungi</taxon>
        <taxon>Dikarya</taxon>
        <taxon>Ascomycota</taxon>
        <taxon>Saccharomycotina</taxon>
        <taxon>Pichiomycetes</taxon>
        <taxon>Debaryomycetaceae</taxon>
        <taxon>Kurtzmaniella</taxon>
    </lineage>
</organism>
<reference evidence="1" key="1">
    <citation type="submission" date="2022-03" db="EMBL/GenBank/DDBJ databases">
        <authorList>
            <person name="Legras J.-L."/>
            <person name="Devillers H."/>
            <person name="Grondin C."/>
        </authorList>
    </citation>
    <scope>NUCLEOTIDE SEQUENCE</scope>
    <source>
        <strain evidence="1">CLIB 1423</strain>
    </source>
</reference>
<dbReference type="Gene3D" id="2.60.120.330">
    <property type="entry name" value="B-lactam Antibiotic, Isopenicillin N Synthase, Chain"/>
    <property type="match status" value="1"/>
</dbReference>
<dbReference type="Proteomes" id="UP000837801">
    <property type="component" value="Unassembled WGS sequence"/>
</dbReference>
<dbReference type="Pfam" id="PF07350">
    <property type="entry name" value="Gig2-like"/>
    <property type="match status" value="1"/>
</dbReference>
<dbReference type="OrthoDB" id="8249012at2759"/>
<dbReference type="EMBL" id="CAKXYY010000007">
    <property type="protein sequence ID" value="CAH2352544.1"/>
    <property type="molecule type" value="Genomic_DNA"/>
</dbReference>
<evidence type="ECO:0000313" key="1">
    <source>
        <dbReference type="EMBL" id="CAH2352544.1"/>
    </source>
</evidence>
<keyword evidence="2" id="KW-1185">Reference proteome</keyword>
<dbReference type="PANTHER" id="PTHR30613">
    <property type="entry name" value="UNCHARACTERIZED PROTEIN YBIU-RELATED"/>
    <property type="match status" value="1"/>
</dbReference>
<dbReference type="AlphaFoldDB" id="A0A9P0QPJ5"/>